<accession>A0A6I6C831</accession>
<keyword evidence="3" id="KW-1185">Reference proteome</keyword>
<dbReference type="RefSeq" id="WP_156006354.1">
    <property type="nucleotide sequence ID" value="NZ_CP046276.1"/>
</dbReference>
<evidence type="ECO:0000256" key="1">
    <source>
        <dbReference type="SAM" id="MobiDB-lite"/>
    </source>
</evidence>
<evidence type="ECO:0000313" key="2">
    <source>
        <dbReference type="EMBL" id="QGS51916.1"/>
    </source>
</evidence>
<protein>
    <submittedName>
        <fullName evidence="2">Uncharacterized protein</fullName>
    </submittedName>
</protein>
<evidence type="ECO:0000313" key="3">
    <source>
        <dbReference type="Proteomes" id="UP000424468"/>
    </source>
</evidence>
<organism evidence="2 3">
    <name type="scientific">Spiroplasma tabanidicola</name>
    <dbReference type="NCBI Taxonomy" id="324079"/>
    <lineage>
        <taxon>Bacteria</taxon>
        <taxon>Bacillati</taxon>
        <taxon>Mycoplasmatota</taxon>
        <taxon>Mollicutes</taxon>
        <taxon>Entomoplasmatales</taxon>
        <taxon>Spiroplasmataceae</taxon>
        <taxon>Spiroplasma</taxon>
    </lineage>
</organism>
<dbReference type="KEGG" id="stab:STABA_v1c05530"/>
<gene>
    <name evidence="2" type="ORF">STABA_v1c05530</name>
</gene>
<dbReference type="EMBL" id="CP046276">
    <property type="protein sequence ID" value="QGS51916.1"/>
    <property type="molecule type" value="Genomic_DNA"/>
</dbReference>
<proteinExistence type="predicted"/>
<reference evidence="2 3" key="1">
    <citation type="submission" date="2019-11" db="EMBL/GenBank/DDBJ databases">
        <title>Complete genome sequence of Spiroplasma tabanidicola TAUS-1 (DSM 22603).</title>
        <authorList>
            <person name="Huang C.-T."/>
            <person name="Lin Y.-C."/>
            <person name="Kuo C.-H."/>
        </authorList>
    </citation>
    <scope>NUCLEOTIDE SEQUENCE [LARGE SCALE GENOMIC DNA]</scope>
    <source>
        <strain evidence="2 3">TAUS-1</strain>
    </source>
</reference>
<sequence length="154" mass="17297">MINKEIKSISINKNTKDLQPRPEKAASGKFVKKPPILEDKSTKLSLVMQSRTMLSAKKGKNKGDISTLPPGVIASIKNKERINKELNLDWSNNVEAIKQKYDIDGKPLTRKRAQGIIEERKEFFEKNRKKSIKAATTNVAPKPAVKKTATKKSK</sequence>
<feature type="region of interest" description="Disordered" evidence="1">
    <location>
        <begin position="1"/>
        <end position="33"/>
    </location>
</feature>
<dbReference type="OrthoDB" id="389827at2"/>
<feature type="compositionally biased region" description="Basic and acidic residues" evidence="1">
    <location>
        <begin position="14"/>
        <end position="26"/>
    </location>
</feature>
<feature type="region of interest" description="Disordered" evidence="1">
    <location>
        <begin position="128"/>
        <end position="154"/>
    </location>
</feature>
<feature type="compositionally biased region" description="Basic residues" evidence="1">
    <location>
        <begin position="144"/>
        <end position="154"/>
    </location>
</feature>
<dbReference type="AlphaFoldDB" id="A0A6I6C831"/>
<name>A0A6I6C831_9MOLU</name>
<dbReference type="Proteomes" id="UP000424468">
    <property type="component" value="Chromosome"/>
</dbReference>